<evidence type="ECO:0000256" key="4">
    <source>
        <dbReference type="ARBA" id="ARBA00022777"/>
    </source>
</evidence>
<keyword evidence="2" id="KW-0808">Transferase</keyword>
<dbReference type="GO" id="GO:0005524">
    <property type="term" value="F:ATP binding"/>
    <property type="evidence" value="ECO:0007669"/>
    <property type="project" value="UniProtKB-KW"/>
</dbReference>
<dbReference type="AlphaFoldDB" id="A0A090L662"/>
<evidence type="ECO:0000313" key="8">
    <source>
        <dbReference type="EMBL" id="CEF65192.1"/>
    </source>
</evidence>
<evidence type="ECO:0000256" key="3">
    <source>
        <dbReference type="ARBA" id="ARBA00022741"/>
    </source>
</evidence>
<dbReference type="SUPFAM" id="SSF56112">
    <property type="entry name" value="Protein kinase-like (PK-like)"/>
    <property type="match status" value="1"/>
</dbReference>
<dbReference type="Proteomes" id="UP000035682">
    <property type="component" value="Unplaced"/>
</dbReference>
<dbReference type="InterPro" id="IPR000719">
    <property type="entry name" value="Prot_kinase_dom"/>
</dbReference>
<evidence type="ECO:0000313" key="11">
    <source>
        <dbReference type="WormBase" id="SRAE_1000344500"/>
    </source>
</evidence>
<dbReference type="PROSITE" id="PS50011">
    <property type="entry name" value="PROTEIN_KINASE_DOM"/>
    <property type="match status" value="1"/>
</dbReference>
<dbReference type="FunFam" id="3.30.200.20:FF:000358">
    <property type="entry name" value="Tau tubulin kinase 2b"/>
    <property type="match status" value="1"/>
</dbReference>
<dbReference type="GeneID" id="36377557"/>
<evidence type="ECO:0000256" key="1">
    <source>
        <dbReference type="ARBA" id="ARBA00022527"/>
    </source>
</evidence>
<dbReference type="Gene3D" id="1.10.510.10">
    <property type="entry name" value="Transferase(Phosphotransferase) domain 1"/>
    <property type="match status" value="1"/>
</dbReference>
<accession>A0A090L662</accession>
<dbReference type="Pfam" id="PF00069">
    <property type="entry name" value="Pkinase"/>
    <property type="match status" value="1"/>
</dbReference>
<evidence type="ECO:0000256" key="6">
    <source>
        <dbReference type="ARBA" id="ARBA00061588"/>
    </source>
</evidence>
<evidence type="ECO:0000313" key="9">
    <source>
        <dbReference type="Proteomes" id="UP000035682"/>
    </source>
</evidence>
<reference evidence="8 9" key="1">
    <citation type="submission" date="2014-09" db="EMBL/GenBank/DDBJ databases">
        <authorList>
            <person name="Martin A.A."/>
        </authorList>
    </citation>
    <scope>NUCLEOTIDE SEQUENCE</scope>
    <source>
        <strain evidence="9">ED321</strain>
        <strain evidence="8">ED321 Heterogonic</strain>
    </source>
</reference>
<evidence type="ECO:0000259" key="7">
    <source>
        <dbReference type="PROSITE" id="PS50011"/>
    </source>
</evidence>
<reference evidence="10" key="2">
    <citation type="submission" date="2020-12" db="UniProtKB">
        <authorList>
            <consortium name="WormBaseParasite"/>
        </authorList>
    </citation>
    <scope>IDENTIFICATION</scope>
</reference>
<dbReference type="RefSeq" id="XP_024504393.1">
    <property type="nucleotide sequence ID" value="XM_024650635.1"/>
</dbReference>
<comment type="similarity">
    <text evidence="6">Belongs to the protein kinase superfamily. CK1 Ser/Thr protein kinase family.</text>
</comment>
<evidence type="ECO:0000256" key="5">
    <source>
        <dbReference type="ARBA" id="ARBA00022840"/>
    </source>
</evidence>
<dbReference type="InterPro" id="IPR050235">
    <property type="entry name" value="CK1_Ser-Thr_kinase"/>
</dbReference>
<keyword evidence="1" id="KW-0723">Serine/threonine-protein kinase</keyword>
<proteinExistence type="inferred from homology"/>
<keyword evidence="4" id="KW-0418">Kinase</keyword>
<dbReference type="CTD" id="36377557"/>
<feature type="domain" description="Protein kinase" evidence="7">
    <location>
        <begin position="38"/>
        <end position="301"/>
    </location>
</feature>
<keyword evidence="3" id="KW-0547">Nucleotide-binding</keyword>
<name>A0A090L662_STRRB</name>
<dbReference type="EMBL" id="LN609528">
    <property type="protein sequence ID" value="CEF65192.1"/>
    <property type="molecule type" value="Genomic_DNA"/>
</dbReference>
<organism evidence="8">
    <name type="scientific">Strongyloides ratti</name>
    <name type="common">Parasitic roundworm</name>
    <dbReference type="NCBI Taxonomy" id="34506"/>
    <lineage>
        <taxon>Eukaryota</taxon>
        <taxon>Metazoa</taxon>
        <taxon>Ecdysozoa</taxon>
        <taxon>Nematoda</taxon>
        <taxon>Chromadorea</taxon>
        <taxon>Rhabditida</taxon>
        <taxon>Tylenchina</taxon>
        <taxon>Panagrolaimomorpha</taxon>
        <taxon>Strongyloidoidea</taxon>
        <taxon>Strongyloididae</taxon>
        <taxon>Strongyloides</taxon>
    </lineage>
</organism>
<dbReference type="PANTHER" id="PTHR11909">
    <property type="entry name" value="CASEIN KINASE-RELATED"/>
    <property type="match status" value="1"/>
</dbReference>
<keyword evidence="5" id="KW-0067">ATP-binding</keyword>
<evidence type="ECO:0000256" key="2">
    <source>
        <dbReference type="ARBA" id="ARBA00022679"/>
    </source>
</evidence>
<dbReference type="WormBase" id="SRAE_1000344500">
    <property type="protein sequence ID" value="SRP00460"/>
    <property type="gene ID" value="WBGene00260062"/>
</dbReference>
<dbReference type="STRING" id="34506.A0A090L662"/>
<dbReference type="GO" id="GO:0015630">
    <property type="term" value="C:microtubule cytoskeleton"/>
    <property type="evidence" value="ECO:0007669"/>
    <property type="project" value="UniProtKB-ARBA"/>
</dbReference>
<dbReference type="GO" id="GO:0004674">
    <property type="term" value="F:protein serine/threonine kinase activity"/>
    <property type="evidence" value="ECO:0007669"/>
    <property type="project" value="UniProtKB-KW"/>
</dbReference>
<protein>
    <submittedName>
        <fullName evidence="8 10">Asator</fullName>
    </submittedName>
</protein>
<dbReference type="InterPro" id="IPR011009">
    <property type="entry name" value="Kinase-like_dom_sf"/>
</dbReference>
<evidence type="ECO:0000313" key="10">
    <source>
        <dbReference type="WBParaSite" id="SRAE_1000344500.1"/>
    </source>
</evidence>
<dbReference type="SMART" id="SM00220">
    <property type="entry name" value="S_TKc"/>
    <property type="match status" value="1"/>
</dbReference>
<keyword evidence="9" id="KW-1185">Reference proteome</keyword>
<dbReference type="OMA" id="EHAFFEM"/>
<sequence>MSFPPSPFFSLHEKLPLPENVKTDGPAHLDIGRKINRFVISELLGAGACGAVYLCIEVESQAKAALKAESLNIDGNSLKLEVQALKRLYGKKHVCQLISCGKNAEFCYLIMTLLGPSLSQLFRVCGSKFSPSTVIRIAIQVLYGIKQVHECGFIHRDLKPANIAIGRKVTDYKMIHILDFGLSREYFKVVDGKLTIRSPRQNVSFRGTIKYCSPSAYNRNEQSRGDDLISLFYMCSEFLTKLPWKDMVSRHQVNVMKETCPDEMLFSGLPNLIEAFRYVKTLKYHDKPNYAKIFNIFYDFKKKNCISFADLYDWEKPNRIERLKILIHRIAPSKKDLFKKNPLEWLWNRDDYTTVFSLHHESIGQEMENYLTLEEFEKSQIEF</sequence>
<gene>
    <name evidence="8 10 11" type="ORF">SRAE_1000344500</name>
</gene>
<dbReference type="OrthoDB" id="5979581at2759"/>
<dbReference type="WBParaSite" id="SRAE_1000344500.1">
    <property type="protein sequence ID" value="SRAE_1000344500.1"/>
    <property type="gene ID" value="WBGene00260062"/>
</dbReference>